<proteinExistence type="predicted"/>
<name>A0A1G8GBK1_9BACI</name>
<evidence type="ECO:0000313" key="1">
    <source>
        <dbReference type="EMBL" id="SDH91757.1"/>
    </source>
</evidence>
<gene>
    <name evidence="1" type="ORF">SAMN05192534_11512</name>
</gene>
<reference evidence="1 2" key="1">
    <citation type="submission" date="2016-10" db="EMBL/GenBank/DDBJ databases">
        <authorList>
            <person name="de Groot N.N."/>
        </authorList>
    </citation>
    <scope>NUCLEOTIDE SEQUENCE [LARGE SCALE GENOMIC DNA]</scope>
    <source>
        <strain evidence="1 2">DSM 21632</strain>
    </source>
</reference>
<accession>A0A1G8GBK1</accession>
<evidence type="ECO:0000313" key="2">
    <source>
        <dbReference type="Proteomes" id="UP000199163"/>
    </source>
</evidence>
<dbReference type="AlphaFoldDB" id="A0A1G8GBK1"/>
<dbReference type="OrthoDB" id="2381948at2"/>
<dbReference type="RefSeq" id="WP_091274219.1">
    <property type="nucleotide sequence ID" value="NZ_FNDK01000015.1"/>
</dbReference>
<organism evidence="1 2">
    <name type="scientific">Alteribacillus persepolensis</name>
    <dbReference type="NCBI Taxonomy" id="568899"/>
    <lineage>
        <taxon>Bacteria</taxon>
        <taxon>Bacillati</taxon>
        <taxon>Bacillota</taxon>
        <taxon>Bacilli</taxon>
        <taxon>Bacillales</taxon>
        <taxon>Bacillaceae</taxon>
        <taxon>Alteribacillus</taxon>
    </lineage>
</organism>
<dbReference type="InterPro" id="IPR046152">
    <property type="entry name" value="DUF6154"/>
</dbReference>
<dbReference type="EMBL" id="FNDK01000015">
    <property type="protein sequence ID" value="SDH91757.1"/>
    <property type="molecule type" value="Genomic_DNA"/>
</dbReference>
<protein>
    <submittedName>
        <fullName evidence="1">Uncharacterized protein</fullName>
    </submittedName>
</protein>
<sequence length="86" mass="10112">MEFIDNLYALYKNKLTGDEEDALIIIEGILQSMGASDINHMISQLPQEEKHDMLALFLYERFRQKMAEEGMGASKNWDDVHEKYYH</sequence>
<dbReference type="Proteomes" id="UP000199163">
    <property type="component" value="Unassembled WGS sequence"/>
</dbReference>
<keyword evidence="2" id="KW-1185">Reference proteome</keyword>
<dbReference type="Pfam" id="PF19651">
    <property type="entry name" value="DUF6154"/>
    <property type="match status" value="1"/>
</dbReference>